<dbReference type="InterPro" id="IPR025961">
    <property type="entry name" value="Metal_resist"/>
</dbReference>
<proteinExistence type="predicted"/>
<evidence type="ECO:0000256" key="2">
    <source>
        <dbReference type="SAM" id="SignalP"/>
    </source>
</evidence>
<dbReference type="RefSeq" id="WP_354602123.1">
    <property type="nucleotide sequence ID" value="NZ_JBEWZI010000020.1"/>
</dbReference>
<dbReference type="Proteomes" id="UP001549691">
    <property type="component" value="Unassembled WGS sequence"/>
</dbReference>
<feature type="region of interest" description="Disordered" evidence="1">
    <location>
        <begin position="27"/>
        <end position="53"/>
    </location>
</feature>
<comment type="caution">
    <text evidence="3">The sequence shown here is derived from an EMBL/GenBank/DDBJ whole genome shotgun (WGS) entry which is preliminary data.</text>
</comment>
<feature type="signal peptide" evidence="2">
    <location>
        <begin position="1"/>
        <end position="23"/>
    </location>
</feature>
<evidence type="ECO:0000256" key="1">
    <source>
        <dbReference type="SAM" id="MobiDB-lite"/>
    </source>
</evidence>
<feature type="compositionally biased region" description="Pro residues" evidence="1">
    <location>
        <begin position="42"/>
        <end position="51"/>
    </location>
</feature>
<sequence>MSSSFVLRHALLALVLLPLIASAQTPPPPLPAGAPPAGAHRGPPPGLPIPPELRGVKLSEAQQDKVFQIMHEQSAALYEATKTAQRADAELHVLSLASNFDAARARVLAEAAGKAQGEIAYLHASSTARIFALLTPEQRRLPPEEGSRPPPRP</sequence>
<dbReference type="Pfam" id="PF13801">
    <property type="entry name" value="Metal_resist"/>
    <property type="match status" value="1"/>
</dbReference>
<gene>
    <name evidence="3" type="ORF">ABXR19_15850</name>
</gene>
<keyword evidence="4" id="KW-1185">Reference proteome</keyword>
<evidence type="ECO:0000313" key="3">
    <source>
        <dbReference type="EMBL" id="MET7015664.1"/>
    </source>
</evidence>
<evidence type="ECO:0000313" key="4">
    <source>
        <dbReference type="Proteomes" id="UP001549691"/>
    </source>
</evidence>
<protein>
    <submittedName>
        <fullName evidence="3">Periplasmic heavy metal sensor</fullName>
    </submittedName>
</protein>
<organism evidence="3 4">
    <name type="scientific">Uliginosibacterium flavum</name>
    <dbReference type="NCBI Taxonomy" id="1396831"/>
    <lineage>
        <taxon>Bacteria</taxon>
        <taxon>Pseudomonadati</taxon>
        <taxon>Pseudomonadota</taxon>
        <taxon>Betaproteobacteria</taxon>
        <taxon>Rhodocyclales</taxon>
        <taxon>Zoogloeaceae</taxon>
        <taxon>Uliginosibacterium</taxon>
    </lineage>
</organism>
<keyword evidence="2" id="KW-0732">Signal</keyword>
<dbReference type="Gene3D" id="1.20.120.1490">
    <property type="match status" value="1"/>
</dbReference>
<feature type="chain" id="PRO_5046829153" evidence="2">
    <location>
        <begin position="24"/>
        <end position="153"/>
    </location>
</feature>
<dbReference type="EMBL" id="JBEWZI010000020">
    <property type="protein sequence ID" value="MET7015664.1"/>
    <property type="molecule type" value="Genomic_DNA"/>
</dbReference>
<name>A0ABV2TP21_9RHOO</name>
<accession>A0ABV2TP21</accession>
<reference evidence="3 4" key="1">
    <citation type="submission" date="2024-07" db="EMBL/GenBank/DDBJ databases">
        <title>Uliginosibacterium flavum JJ3220;KACC:17644.</title>
        <authorList>
            <person name="Kim M.K."/>
        </authorList>
    </citation>
    <scope>NUCLEOTIDE SEQUENCE [LARGE SCALE GENOMIC DNA]</scope>
    <source>
        <strain evidence="3 4">KACC:17644</strain>
    </source>
</reference>